<protein>
    <submittedName>
        <fullName evidence="1">Uncharacterized protein</fullName>
    </submittedName>
</protein>
<keyword evidence="2" id="KW-1185">Reference proteome</keyword>
<evidence type="ECO:0000313" key="2">
    <source>
        <dbReference type="Proteomes" id="UP001396898"/>
    </source>
</evidence>
<accession>A0ABR1SGY7</accession>
<proteinExistence type="predicted"/>
<gene>
    <name evidence="1" type="ORF">PG991_002985</name>
</gene>
<reference evidence="1 2" key="1">
    <citation type="submission" date="2023-01" db="EMBL/GenBank/DDBJ databases">
        <title>Analysis of 21 Apiospora genomes using comparative genomics revels a genus with tremendous synthesis potential of carbohydrate active enzymes and secondary metabolites.</title>
        <authorList>
            <person name="Sorensen T."/>
        </authorList>
    </citation>
    <scope>NUCLEOTIDE SEQUENCE [LARGE SCALE GENOMIC DNA]</scope>
    <source>
        <strain evidence="1 2">CBS 20057</strain>
    </source>
</reference>
<dbReference type="EMBL" id="JAQQWI010000006">
    <property type="protein sequence ID" value="KAK8033587.1"/>
    <property type="molecule type" value="Genomic_DNA"/>
</dbReference>
<evidence type="ECO:0000313" key="1">
    <source>
        <dbReference type="EMBL" id="KAK8033587.1"/>
    </source>
</evidence>
<comment type="caution">
    <text evidence="1">The sequence shown here is derived from an EMBL/GenBank/DDBJ whole genome shotgun (WGS) entry which is preliminary data.</text>
</comment>
<name>A0ABR1SGY7_9PEZI</name>
<organism evidence="1 2">
    <name type="scientific">Apiospora marii</name>
    <dbReference type="NCBI Taxonomy" id="335849"/>
    <lineage>
        <taxon>Eukaryota</taxon>
        <taxon>Fungi</taxon>
        <taxon>Dikarya</taxon>
        <taxon>Ascomycota</taxon>
        <taxon>Pezizomycotina</taxon>
        <taxon>Sordariomycetes</taxon>
        <taxon>Xylariomycetidae</taxon>
        <taxon>Amphisphaeriales</taxon>
        <taxon>Apiosporaceae</taxon>
        <taxon>Apiospora</taxon>
    </lineage>
</organism>
<sequence>MKAESTIVEQGNDTDFDDLPGRVESLRKAIIIESKKDGLRFLSIALVARQAHTDWFYSGQPCDGHKARERKPRVNRISGQRETYAMKHGIFAKMTALMIRETIRDRISQIPVARIAEGTTQENHAASQDISTQKFMVNLLDDLNTTELLDILNTSWYMMKTTRYTYNTFVESRFLRHYEPH</sequence>
<dbReference type="Proteomes" id="UP001396898">
    <property type="component" value="Unassembled WGS sequence"/>
</dbReference>